<organism evidence="2 3">
    <name type="scientific">Dibothriocephalus latus</name>
    <name type="common">Fish tapeworm</name>
    <name type="synonym">Diphyllobothrium latum</name>
    <dbReference type="NCBI Taxonomy" id="60516"/>
    <lineage>
        <taxon>Eukaryota</taxon>
        <taxon>Metazoa</taxon>
        <taxon>Spiralia</taxon>
        <taxon>Lophotrochozoa</taxon>
        <taxon>Platyhelminthes</taxon>
        <taxon>Cestoda</taxon>
        <taxon>Eucestoda</taxon>
        <taxon>Diphyllobothriidea</taxon>
        <taxon>Diphyllobothriidae</taxon>
        <taxon>Dibothriocephalus</taxon>
    </lineage>
</organism>
<keyword evidence="3" id="KW-1185">Reference proteome</keyword>
<dbReference type="EMBL" id="UYRU01059804">
    <property type="protein sequence ID" value="VDN14620.1"/>
    <property type="molecule type" value="Genomic_DNA"/>
</dbReference>
<evidence type="ECO:0000313" key="2">
    <source>
        <dbReference type="EMBL" id="VDN14620.1"/>
    </source>
</evidence>
<dbReference type="AlphaFoldDB" id="A0A3P7LMT3"/>
<gene>
    <name evidence="2" type="ORF">DILT_LOCUS10451</name>
</gene>
<feature type="compositionally biased region" description="Polar residues" evidence="1">
    <location>
        <begin position="35"/>
        <end position="45"/>
    </location>
</feature>
<evidence type="ECO:0000313" key="3">
    <source>
        <dbReference type="Proteomes" id="UP000281553"/>
    </source>
</evidence>
<protein>
    <submittedName>
        <fullName evidence="2">Uncharacterized protein</fullName>
    </submittedName>
</protein>
<sequence>MESPEIFEWRIAAYRCFRGETLDRPAQNGGVSEPTDLTTSQSATENVPGGVWQTIKDHTTAALIVRISEFAHLAVLQGSEVVESYFMILAKKWIKAVRIEDEIMLMIRERGRTKRIRLTFYAEAEAMDCYKHLAFFVSVKQLSLETPVLPTVDEVAVKRWLDAMTTNESLAFLPTAAAAWQTEWPSEVLTGLVRLCLSDPNFPGFVGQVQKSLDLLNEPSCRDQQDSLQMED</sequence>
<feature type="region of interest" description="Disordered" evidence="1">
    <location>
        <begin position="25"/>
        <end position="49"/>
    </location>
</feature>
<dbReference type="InterPro" id="IPR029168">
    <property type="entry name" value="REC114L"/>
</dbReference>
<dbReference type="PANTHER" id="PTHR34921:SF1">
    <property type="entry name" value="MEIOTIC RECOMBINATION PROTEIN REC114"/>
    <property type="match status" value="1"/>
</dbReference>
<dbReference type="OrthoDB" id="6479200at2759"/>
<dbReference type="Proteomes" id="UP000281553">
    <property type="component" value="Unassembled WGS sequence"/>
</dbReference>
<accession>A0A3P7LMT3</accession>
<reference evidence="2 3" key="1">
    <citation type="submission" date="2018-11" db="EMBL/GenBank/DDBJ databases">
        <authorList>
            <consortium name="Pathogen Informatics"/>
        </authorList>
    </citation>
    <scope>NUCLEOTIDE SEQUENCE [LARGE SCALE GENOMIC DNA]</scope>
</reference>
<dbReference type="PANTHER" id="PTHR34921">
    <property type="entry name" value="MEIOTIC RECOMBINATION PROTEIN REC114"/>
    <property type="match status" value="1"/>
</dbReference>
<evidence type="ECO:0000256" key="1">
    <source>
        <dbReference type="SAM" id="MobiDB-lite"/>
    </source>
</evidence>
<name>A0A3P7LMT3_DIBLA</name>
<proteinExistence type="predicted"/>